<dbReference type="Pfam" id="PF04657">
    <property type="entry name" value="DMT_YdcZ"/>
    <property type="match status" value="1"/>
</dbReference>
<feature type="transmembrane region" description="Helical" evidence="2">
    <location>
        <begin position="29"/>
        <end position="54"/>
    </location>
</feature>
<gene>
    <name evidence="3" type="ORF">Pan14r_48590</name>
</gene>
<organism evidence="3 4">
    <name type="scientific">Crateriforma conspicua</name>
    <dbReference type="NCBI Taxonomy" id="2527996"/>
    <lineage>
        <taxon>Bacteria</taxon>
        <taxon>Pseudomonadati</taxon>
        <taxon>Planctomycetota</taxon>
        <taxon>Planctomycetia</taxon>
        <taxon>Planctomycetales</taxon>
        <taxon>Planctomycetaceae</taxon>
        <taxon>Crateriforma</taxon>
    </lineage>
</organism>
<feature type="transmembrane region" description="Helical" evidence="2">
    <location>
        <begin position="92"/>
        <end position="115"/>
    </location>
</feature>
<dbReference type="PANTHER" id="PTHR34821">
    <property type="entry name" value="INNER MEMBRANE PROTEIN YDCZ"/>
    <property type="match status" value="1"/>
</dbReference>
<evidence type="ECO:0000313" key="4">
    <source>
        <dbReference type="Proteomes" id="UP000317238"/>
    </source>
</evidence>
<keyword evidence="2" id="KW-1133">Transmembrane helix</keyword>
<dbReference type="PANTHER" id="PTHR34821:SF2">
    <property type="entry name" value="INNER MEMBRANE PROTEIN YDCZ"/>
    <property type="match status" value="1"/>
</dbReference>
<dbReference type="InterPro" id="IPR006750">
    <property type="entry name" value="YdcZ"/>
</dbReference>
<protein>
    <recommendedName>
        <fullName evidence="5">DMT family transporter</fullName>
    </recommendedName>
</protein>
<evidence type="ECO:0000313" key="3">
    <source>
        <dbReference type="EMBL" id="TWT72539.1"/>
    </source>
</evidence>
<dbReference type="Proteomes" id="UP000317238">
    <property type="component" value="Unassembled WGS sequence"/>
</dbReference>
<feature type="region of interest" description="Disordered" evidence="1">
    <location>
        <begin position="148"/>
        <end position="168"/>
    </location>
</feature>
<keyword evidence="2" id="KW-0472">Membrane</keyword>
<dbReference type="AlphaFoldDB" id="A0A5C5YC86"/>
<comment type="caution">
    <text evidence="3">The sequence shown here is derived from an EMBL/GenBank/DDBJ whole genome shotgun (WGS) entry which is preliminary data.</text>
</comment>
<reference evidence="3 4" key="1">
    <citation type="submission" date="2019-02" db="EMBL/GenBank/DDBJ databases">
        <title>Deep-cultivation of Planctomycetes and their phenomic and genomic characterization uncovers novel biology.</title>
        <authorList>
            <person name="Wiegand S."/>
            <person name="Jogler M."/>
            <person name="Boedeker C."/>
            <person name="Pinto D."/>
            <person name="Vollmers J."/>
            <person name="Rivas-Marin E."/>
            <person name="Kohn T."/>
            <person name="Peeters S.H."/>
            <person name="Heuer A."/>
            <person name="Rast P."/>
            <person name="Oberbeckmann S."/>
            <person name="Bunk B."/>
            <person name="Jeske O."/>
            <person name="Meyerdierks A."/>
            <person name="Storesund J.E."/>
            <person name="Kallscheuer N."/>
            <person name="Luecker S."/>
            <person name="Lage O.M."/>
            <person name="Pohl T."/>
            <person name="Merkel B.J."/>
            <person name="Hornburger P."/>
            <person name="Mueller R.-W."/>
            <person name="Bruemmer F."/>
            <person name="Labrenz M."/>
            <person name="Spormann A.M."/>
            <person name="Op Den Camp H."/>
            <person name="Overmann J."/>
            <person name="Amann R."/>
            <person name="Jetten M.S.M."/>
            <person name="Mascher T."/>
            <person name="Medema M.H."/>
            <person name="Devos D.P."/>
            <person name="Kaster A.-K."/>
            <person name="Ovreas L."/>
            <person name="Rohde M."/>
            <person name="Galperin M.Y."/>
            <person name="Jogler C."/>
        </authorList>
    </citation>
    <scope>NUCLEOTIDE SEQUENCE [LARGE SCALE GENOMIC DNA]</scope>
    <source>
        <strain evidence="3 4">Pan14r</strain>
    </source>
</reference>
<evidence type="ECO:0008006" key="5">
    <source>
        <dbReference type="Google" id="ProtNLM"/>
    </source>
</evidence>
<dbReference type="EMBL" id="SJPL01000001">
    <property type="protein sequence ID" value="TWT72539.1"/>
    <property type="molecule type" value="Genomic_DNA"/>
</dbReference>
<accession>A0A5C5YC86</accession>
<feature type="transmembrane region" description="Helical" evidence="2">
    <location>
        <begin position="127"/>
        <end position="147"/>
    </location>
</feature>
<name>A0A5C5YC86_9PLAN</name>
<keyword evidence="4" id="KW-1185">Reference proteome</keyword>
<keyword evidence="2" id="KW-0812">Transmembrane</keyword>
<proteinExistence type="predicted"/>
<evidence type="ECO:0000256" key="1">
    <source>
        <dbReference type="SAM" id="MobiDB-lite"/>
    </source>
</evidence>
<dbReference type="GO" id="GO:0005886">
    <property type="term" value="C:plasma membrane"/>
    <property type="evidence" value="ECO:0007669"/>
    <property type="project" value="TreeGrafter"/>
</dbReference>
<feature type="transmembrane region" description="Helical" evidence="2">
    <location>
        <begin position="66"/>
        <end position="86"/>
    </location>
</feature>
<sequence length="168" mass="17496">MLVGLATGCLLATQPSVNGQLGRSVAHPMQASMISFASGAAIVFVICLAMGRFPPEFVRPAGQLPWWIWFGGAIGVVMVTTSLIFVPRVGSLPWFAAVMTGQTVGAVILDHYGWLGNPRAAASPMRLLGTALLIAGVLVIVAAQRQVDTTSGDPPPAEPTASDQATDR</sequence>
<evidence type="ECO:0000256" key="2">
    <source>
        <dbReference type="SAM" id="Phobius"/>
    </source>
</evidence>